<dbReference type="PANTHER" id="PTHR33052">
    <property type="entry name" value="DUF4228 DOMAIN PROTEIN-RELATED"/>
    <property type="match status" value="1"/>
</dbReference>
<accession>S8BSU5</accession>
<sequence>MGNSISCFDSKSDKAAKLIDLHRNLQRLVDVPITASELMLEEPGRAISPLSDFRLNRRICAMRADDVLSGGGTYVLIPIHRVNRRVTEAEMAILDSIAGSRRSGGFVRRRGSRVLPVAAPSQICAAVGEGTSRLPFVEEIGFEMVNRRRTKEWKPVLESIAEGKKDNEKHKFNFLYFFYDFI</sequence>
<evidence type="ECO:0000313" key="1">
    <source>
        <dbReference type="EMBL" id="EPS57459.1"/>
    </source>
</evidence>
<keyword evidence="2" id="KW-1185">Reference proteome</keyword>
<reference evidence="1 2" key="1">
    <citation type="journal article" date="2013" name="BMC Genomics">
        <title>The miniature genome of a carnivorous plant Genlisea aurea contains a low number of genes and short non-coding sequences.</title>
        <authorList>
            <person name="Leushkin E.V."/>
            <person name="Sutormin R.A."/>
            <person name="Nabieva E.R."/>
            <person name="Penin A.A."/>
            <person name="Kondrashov A.S."/>
            <person name="Logacheva M.D."/>
        </authorList>
    </citation>
    <scope>NUCLEOTIDE SEQUENCE [LARGE SCALE GENOMIC DNA]</scope>
</reference>
<name>S8BSU5_9LAMI</name>
<comment type="caution">
    <text evidence="1">The sequence shown here is derived from an EMBL/GenBank/DDBJ whole genome shotgun (WGS) entry which is preliminary data.</text>
</comment>
<dbReference type="InterPro" id="IPR025322">
    <property type="entry name" value="PADRE_dom"/>
</dbReference>
<organism evidence="1 2">
    <name type="scientific">Genlisea aurea</name>
    <dbReference type="NCBI Taxonomy" id="192259"/>
    <lineage>
        <taxon>Eukaryota</taxon>
        <taxon>Viridiplantae</taxon>
        <taxon>Streptophyta</taxon>
        <taxon>Embryophyta</taxon>
        <taxon>Tracheophyta</taxon>
        <taxon>Spermatophyta</taxon>
        <taxon>Magnoliopsida</taxon>
        <taxon>eudicotyledons</taxon>
        <taxon>Gunneridae</taxon>
        <taxon>Pentapetalae</taxon>
        <taxon>asterids</taxon>
        <taxon>lamiids</taxon>
        <taxon>Lamiales</taxon>
        <taxon>Lentibulariaceae</taxon>
        <taxon>Genlisea</taxon>
    </lineage>
</organism>
<proteinExistence type="predicted"/>
<evidence type="ECO:0000313" key="2">
    <source>
        <dbReference type="Proteomes" id="UP000015453"/>
    </source>
</evidence>
<protein>
    <submittedName>
        <fullName evidence="1">Uncharacterized protein</fullName>
    </submittedName>
</protein>
<dbReference type="Pfam" id="PF14009">
    <property type="entry name" value="PADRE"/>
    <property type="match status" value="1"/>
</dbReference>
<dbReference type="Proteomes" id="UP000015453">
    <property type="component" value="Unassembled WGS sequence"/>
</dbReference>
<dbReference type="AlphaFoldDB" id="S8BSU5"/>
<dbReference type="EMBL" id="AUSU01010202">
    <property type="protein sequence ID" value="EPS57459.1"/>
    <property type="molecule type" value="Genomic_DNA"/>
</dbReference>
<gene>
    <name evidence="1" type="ORF">M569_17358</name>
</gene>
<dbReference type="OrthoDB" id="777898at2759"/>